<evidence type="ECO:0000256" key="4">
    <source>
        <dbReference type="ARBA" id="ARBA00022989"/>
    </source>
</evidence>
<dbReference type="Pfam" id="PF03239">
    <property type="entry name" value="FTR1"/>
    <property type="match status" value="1"/>
</dbReference>
<evidence type="ECO:0000256" key="6">
    <source>
        <dbReference type="SAM" id="Phobius"/>
    </source>
</evidence>
<name>D6ZC22_SEGRD</name>
<feature type="transmembrane region" description="Helical" evidence="6">
    <location>
        <begin position="241"/>
        <end position="259"/>
    </location>
</feature>
<reference evidence="7 8" key="1">
    <citation type="journal article" date="2010" name="Stand. Genomic Sci.">
        <title>Complete genome sequence of Segniliparus rotundus type strain (CDC 1076).</title>
        <authorList>
            <person name="Sikorski J."/>
            <person name="Lapidus A."/>
            <person name="Copeland A."/>
            <person name="Misra M."/>
            <person name="Glavina Del Rio T."/>
            <person name="Nolan M."/>
            <person name="Lucas S."/>
            <person name="Chen F."/>
            <person name="Tice H."/>
            <person name="Cheng J.F."/>
            <person name="Jando M."/>
            <person name="Schneider S."/>
            <person name="Bruce D."/>
            <person name="Goodwin L."/>
            <person name="Pitluck S."/>
            <person name="Liolios K."/>
            <person name="Mikhailova N."/>
            <person name="Pati A."/>
            <person name="Ivanova N."/>
            <person name="Mavromatis K."/>
            <person name="Chen A."/>
            <person name="Palaniappan K."/>
            <person name="Chertkov O."/>
            <person name="Land M."/>
            <person name="Hauser L."/>
            <person name="Chang Y.J."/>
            <person name="Jeffries C.D."/>
            <person name="Brettin T."/>
            <person name="Detter J.C."/>
            <person name="Han C."/>
            <person name="Rohde M."/>
            <person name="Goker M."/>
            <person name="Bristow J."/>
            <person name="Eisen J.A."/>
            <person name="Markowitz V."/>
            <person name="Hugenholtz P."/>
            <person name="Kyrpides N.C."/>
            <person name="Klenk H.P."/>
        </authorList>
    </citation>
    <scope>NUCLEOTIDE SEQUENCE [LARGE SCALE GENOMIC DNA]</scope>
    <source>
        <strain evidence="8">ATCC BAA-972 / CDC 1076 / CIP 108378 / DSM 44985 / JCM 13578</strain>
    </source>
</reference>
<feature type="transmembrane region" description="Helical" evidence="6">
    <location>
        <begin position="6"/>
        <end position="26"/>
    </location>
</feature>
<feature type="transmembrane region" description="Helical" evidence="6">
    <location>
        <begin position="175"/>
        <end position="196"/>
    </location>
</feature>
<dbReference type="STRING" id="640132.Srot_0515"/>
<evidence type="ECO:0000256" key="3">
    <source>
        <dbReference type="ARBA" id="ARBA00022692"/>
    </source>
</evidence>
<keyword evidence="8" id="KW-1185">Reference proteome</keyword>
<dbReference type="KEGG" id="srt:Srot_0515"/>
<dbReference type="Proteomes" id="UP000002247">
    <property type="component" value="Chromosome"/>
</dbReference>
<evidence type="ECO:0000256" key="5">
    <source>
        <dbReference type="ARBA" id="ARBA00023136"/>
    </source>
</evidence>
<protein>
    <submittedName>
        <fullName evidence="7">Iron permease FTR1</fullName>
    </submittedName>
</protein>
<dbReference type="HOGENOM" id="CLU_077905_0_0_11"/>
<keyword evidence="3 6" id="KW-0812">Transmembrane</keyword>
<keyword evidence="5 6" id="KW-0472">Membrane</keyword>
<feature type="transmembrane region" description="Helical" evidence="6">
    <location>
        <begin position="146"/>
        <end position="168"/>
    </location>
</feature>
<feature type="transmembrane region" description="Helical" evidence="6">
    <location>
        <begin position="71"/>
        <end position="93"/>
    </location>
</feature>
<organism evidence="7 8">
    <name type="scientific">Segniliparus rotundus (strain ATCC BAA-972 / CDC 1076 / CIP 108378 / DSM 44985 / JCM 13578)</name>
    <dbReference type="NCBI Taxonomy" id="640132"/>
    <lineage>
        <taxon>Bacteria</taxon>
        <taxon>Bacillati</taxon>
        <taxon>Actinomycetota</taxon>
        <taxon>Actinomycetes</taxon>
        <taxon>Mycobacteriales</taxon>
        <taxon>Segniliparaceae</taxon>
        <taxon>Segniliparus</taxon>
    </lineage>
</organism>
<dbReference type="NCBIfam" id="NF041756">
    <property type="entry name" value="EfeU"/>
    <property type="match status" value="1"/>
</dbReference>
<evidence type="ECO:0000256" key="1">
    <source>
        <dbReference type="ARBA" id="ARBA00004141"/>
    </source>
</evidence>
<gene>
    <name evidence="7" type="ordered locus">Srot_0515</name>
</gene>
<proteinExistence type="inferred from homology"/>
<dbReference type="PANTHER" id="PTHR31632:SF2">
    <property type="entry name" value="PLASMA MEMBRANE IRON PERMEASE"/>
    <property type="match status" value="1"/>
</dbReference>
<accession>D6ZC22</accession>
<dbReference type="OrthoDB" id="7260758at2"/>
<feature type="transmembrane region" description="Helical" evidence="6">
    <location>
        <begin position="38"/>
        <end position="59"/>
    </location>
</feature>
<evidence type="ECO:0000313" key="7">
    <source>
        <dbReference type="EMBL" id="ADG96999.1"/>
    </source>
</evidence>
<evidence type="ECO:0000256" key="2">
    <source>
        <dbReference type="ARBA" id="ARBA00008333"/>
    </source>
</evidence>
<dbReference type="AlphaFoldDB" id="D6ZC22"/>
<dbReference type="PANTHER" id="PTHR31632">
    <property type="entry name" value="IRON TRANSPORTER FTH1"/>
    <property type="match status" value="1"/>
</dbReference>
<dbReference type="EMBL" id="CP001958">
    <property type="protein sequence ID" value="ADG96999.1"/>
    <property type="molecule type" value="Genomic_DNA"/>
</dbReference>
<dbReference type="GO" id="GO:0015093">
    <property type="term" value="F:ferrous iron transmembrane transporter activity"/>
    <property type="evidence" value="ECO:0007669"/>
    <property type="project" value="TreeGrafter"/>
</dbReference>
<dbReference type="eggNOG" id="COG0672">
    <property type="taxonomic scope" value="Bacteria"/>
</dbReference>
<sequence length="282" mass="29114">MLFANALIGLREGLEASIIVTILCAFLVKSGLKSHVKWVWTGVAVALGITVTVFLVITYGSSTLSSLGQEFVGGVASLVAVAIVTTMVLWMRTAAASLSGDLKAALAKAVSLGPAAVVLMSGLAVGREGIETALLVFDTTQSNPSSLYGLLVGVAVAVALAIAMYFGALRINLSAFFKVTGVLLVFVAAGVLRYGVNDLQEAGALPGSERLAFDVSGTIDPNTWPAKLVEGMFNIVPNPTLLSAIAWLVYVVVVLAVFLRPVRPQSAAPPAAQAQRGVSADS</sequence>
<dbReference type="RefSeq" id="WP_013137455.1">
    <property type="nucleotide sequence ID" value="NC_014168.1"/>
</dbReference>
<dbReference type="InterPro" id="IPR004923">
    <property type="entry name" value="FTR1/Fip1/EfeU"/>
</dbReference>
<keyword evidence="4 6" id="KW-1133">Transmembrane helix</keyword>
<feature type="transmembrane region" description="Helical" evidence="6">
    <location>
        <begin position="105"/>
        <end position="126"/>
    </location>
</feature>
<comment type="similarity">
    <text evidence="2">Belongs to the oxidase-dependent Fe transporter (OFeT) (TC 9.A.10.1) family.</text>
</comment>
<evidence type="ECO:0000313" key="8">
    <source>
        <dbReference type="Proteomes" id="UP000002247"/>
    </source>
</evidence>
<dbReference type="GO" id="GO:0033573">
    <property type="term" value="C:high-affinity iron permease complex"/>
    <property type="evidence" value="ECO:0007669"/>
    <property type="project" value="InterPro"/>
</dbReference>
<comment type="subcellular location">
    <subcellularLocation>
        <location evidence="1">Membrane</location>
        <topology evidence="1">Multi-pass membrane protein</topology>
    </subcellularLocation>
</comment>